<comment type="caution">
    <text evidence="1">The sequence shown here is derived from an EMBL/GenBank/DDBJ whole genome shotgun (WGS) entry which is preliminary data.</text>
</comment>
<gene>
    <name evidence="1" type="ORF">PPENT_87.1.T0040458</name>
</gene>
<accession>A0A8S1S903</accession>
<evidence type="ECO:0000313" key="2">
    <source>
        <dbReference type="Proteomes" id="UP000689195"/>
    </source>
</evidence>
<evidence type="ECO:0000313" key="1">
    <source>
        <dbReference type="EMBL" id="CAD8135860.1"/>
    </source>
</evidence>
<dbReference type="AlphaFoldDB" id="A0A8S1S903"/>
<keyword evidence="2" id="KW-1185">Reference proteome</keyword>
<proteinExistence type="predicted"/>
<name>A0A8S1S903_9CILI</name>
<organism evidence="1 2">
    <name type="scientific">Paramecium pentaurelia</name>
    <dbReference type="NCBI Taxonomy" id="43138"/>
    <lineage>
        <taxon>Eukaryota</taxon>
        <taxon>Sar</taxon>
        <taxon>Alveolata</taxon>
        <taxon>Ciliophora</taxon>
        <taxon>Intramacronucleata</taxon>
        <taxon>Oligohymenophorea</taxon>
        <taxon>Peniculida</taxon>
        <taxon>Parameciidae</taxon>
        <taxon>Paramecium</taxon>
    </lineage>
</organism>
<sequence>MLIHLQQQQITDKKILLKNFVKKDIKEVSKQGKAYQVEIQYIDVCKDESHFATSSFDFIVVINYGHLKWVNLKKEHQLMGHDKNCYLKNR</sequence>
<dbReference type="Proteomes" id="UP000689195">
    <property type="component" value="Unassembled WGS sequence"/>
</dbReference>
<dbReference type="EMBL" id="CAJJDO010000004">
    <property type="protein sequence ID" value="CAD8135860.1"/>
    <property type="molecule type" value="Genomic_DNA"/>
</dbReference>
<protein>
    <submittedName>
        <fullName evidence="1">Uncharacterized protein</fullName>
    </submittedName>
</protein>
<reference evidence="1" key="1">
    <citation type="submission" date="2021-01" db="EMBL/GenBank/DDBJ databases">
        <authorList>
            <consortium name="Genoscope - CEA"/>
            <person name="William W."/>
        </authorList>
    </citation>
    <scope>NUCLEOTIDE SEQUENCE</scope>
</reference>